<keyword evidence="4 6" id="KW-0238">DNA-binding</keyword>
<reference evidence="9 10" key="1">
    <citation type="submission" date="2019-12" db="EMBL/GenBank/DDBJ databases">
        <title>Mucilaginibacter sp. HME9299 genome sequencing and assembly.</title>
        <authorList>
            <person name="Kang H."/>
            <person name="Kim H."/>
            <person name="Joh K."/>
        </authorList>
    </citation>
    <scope>NUCLEOTIDE SEQUENCE [LARGE SCALE GENOMIC DNA]</scope>
    <source>
        <strain evidence="9 10">HME9299</strain>
    </source>
</reference>
<comment type="caution">
    <text evidence="9">The sequence shown here is derived from an EMBL/GenBank/DDBJ whole genome shotgun (WGS) entry which is preliminary data.</text>
</comment>
<dbReference type="PROSITE" id="PS01063">
    <property type="entry name" value="SIGMA70_ECF"/>
    <property type="match status" value="1"/>
</dbReference>
<evidence type="ECO:0000256" key="1">
    <source>
        <dbReference type="ARBA" id="ARBA00010641"/>
    </source>
</evidence>
<dbReference type="Gene3D" id="1.10.10.10">
    <property type="entry name" value="Winged helix-like DNA-binding domain superfamily/Winged helix DNA-binding domain"/>
    <property type="match status" value="1"/>
</dbReference>
<dbReference type="GO" id="GO:0006352">
    <property type="term" value="P:DNA-templated transcription initiation"/>
    <property type="evidence" value="ECO:0007669"/>
    <property type="project" value="InterPro"/>
</dbReference>
<evidence type="ECO:0000256" key="6">
    <source>
        <dbReference type="RuleBase" id="RU000716"/>
    </source>
</evidence>
<comment type="similarity">
    <text evidence="1 6">Belongs to the sigma-70 factor family. ECF subfamily.</text>
</comment>
<organism evidence="9 10">
    <name type="scientific">Mucilaginibacter aquatilis</name>
    <dbReference type="NCBI Taxonomy" id="1517760"/>
    <lineage>
        <taxon>Bacteria</taxon>
        <taxon>Pseudomonadati</taxon>
        <taxon>Bacteroidota</taxon>
        <taxon>Sphingobacteriia</taxon>
        <taxon>Sphingobacteriales</taxon>
        <taxon>Sphingobacteriaceae</taxon>
        <taxon>Mucilaginibacter</taxon>
    </lineage>
</organism>
<keyword evidence="2 6" id="KW-0805">Transcription regulation</keyword>
<gene>
    <name evidence="9" type="ORF">GO816_05760</name>
</gene>
<evidence type="ECO:0000313" key="9">
    <source>
        <dbReference type="EMBL" id="MVN90626.1"/>
    </source>
</evidence>
<feature type="domain" description="RNA polymerase sigma-70 region 2" evidence="7">
    <location>
        <begin position="3"/>
        <end position="61"/>
    </location>
</feature>
<evidence type="ECO:0000259" key="8">
    <source>
        <dbReference type="Pfam" id="PF08281"/>
    </source>
</evidence>
<dbReference type="InterPro" id="IPR007627">
    <property type="entry name" value="RNA_pol_sigma70_r2"/>
</dbReference>
<name>A0A6I4IAS9_9SPHI</name>
<dbReference type="InterPro" id="IPR013324">
    <property type="entry name" value="RNA_pol_sigma_r3/r4-like"/>
</dbReference>
<dbReference type="Pfam" id="PF04542">
    <property type="entry name" value="Sigma70_r2"/>
    <property type="match status" value="1"/>
</dbReference>
<dbReference type="InterPro" id="IPR013249">
    <property type="entry name" value="RNA_pol_sigma70_r4_t2"/>
</dbReference>
<evidence type="ECO:0000256" key="4">
    <source>
        <dbReference type="ARBA" id="ARBA00023125"/>
    </source>
</evidence>
<evidence type="ECO:0000256" key="5">
    <source>
        <dbReference type="ARBA" id="ARBA00023163"/>
    </source>
</evidence>
<evidence type="ECO:0000313" key="10">
    <source>
        <dbReference type="Proteomes" id="UP000434850"/>
    </source>
</evidence>
<protein>
    <recommendedName>
        <fullName evidence="6">RNA polymerase sigma factor</fullName>
    </recommendedName>
</protein>
<dbReference type="InterPro" id="IPR036388">
    <property type="entry name" value="WH-like_DNA-bd_sf"/>
</dbReference>
<dbReference type="SUPFAM" id="SSF88659">
    <property type="entry name" value="Sigma3 and sigma4 domains of RNA polymerase sigma factors"/>
    <property type="match status" value="1"/>
</dbReference>
<dbReference type="Proteomes" id="UP000434850">
    <property type="component" value="Unassembled WGS sequence"/>
</dbReference>
<dbReference type="Pfam" id="PF08281">
    <property type="entry name" value="Sigma70_r4_2"/>
    <property type="match status" value="1"/>
</dbReference>
<evidence type="ECO:0000259" key="7">
    <source>
        <dbReference type="Pfam" id="PF04542"/>
    </source>
</evidence>
<dbReference type="InterPro" id="IPR000838">
    <property type="entry name" value="RNA_pol_sigma70_ECF_CS"/>
</dbReference>
<keyword evidence="5 6" id="KW-0804">Transcription</keyword>
<dbReference type="OrthoDB" id="655312at2"/>
<keyword evidence="3 6" id="KW-0731">Sigma factor</keyword>
<sequence length="164" mass="19205">MLLAKILRMVKDTSAAEELLQDVFLKVWSNKEKIDSNQSFKPWLYAIAINGVYDYYRKLSRDTRLQEEMINRFEEFYNSAEDDSIFEKRRELLDQALQKLPSQRLAVFKLCRIEGKSYQEAALELGISASTVSNQLVQATKTIKEYIFNSKTLMFLLISWVIKT</sequence>
<dbReference type="InterPro" id="IPR014284">
    <property type="entry name" value="RNA_pol_sigma-70_dom"/>
</dbReference>
<dbReference type="NCBIfam" id="TIGR02937">
    <property type="entry name" value="sigma70-ECF"/>
    <property type="match status" value="1"/>
</dbReference>
<keyword evidence="10" id="KW-1185">Reference proteome</keyword>
<dbReference type="InterPro" id="IPR039425">
    <property type="entry name" value="RNA_pol_sigma-70-like"/>
</dbReference>
<evidence type="ECO:0000256" key="2">
    <source>
        <dbReference type="ARBA" id="ARBA00023015"/>
    </source>
</evidence>
<dbReference type="PANTHER" id="PTHR43133">
    <property type="entry name" value="RNA POLYMERASE ECF-TYPE SIGMA FACTO"/>
    <property type="match status" value="1"/>
</dbReference>
<dbReference type="InterPro" id="IPR013325">
    <property type="entry name" value="RNA_pol_sigma_r2"/>
</dbReference>
<feature type="domain" description="RNA polymerase sigma factor 70 region 4 type 2" evidence="8">
    <location>
        <begin position="91"/>
        <end position="141"/>
    </location>
</feature>
<evidence type="ECO:0000256" key="3">
    <source>
        <dbReference type="ARBA" id="ARBA00023082"/>
    </source>
</evidence>
<dbReference type="SUPFAM" id="SSF88946">
    <property type="entry name" value="Sigma2 domain of RNA polymerase sigma factors"/>
    <property type="match status" value="1"/>
</dbReference>
<dbReference type="GO" id="GO:0003677">
    <property type="term" value="F:DNA binding"/>
    <property type="evidence" value="ECO:0007669"/>
    <property type="project" value="UniProtKB-KW"/>
</dbReference>
<dbReference type="Gene3D" id="1.10.1740.10">
    <property type="match status" value="1"/>
</dbReference>
<dbReference type="PANTHER" id="PTHR43133:SF8">
    <property type="entry name" value="RNA POLYMERASE SIGMA FACTOR HI_1459-RELATED"/>
    <property type="match status" value="1"/>
</dbReference>
<proteinExistence type="inferred from homology"/>
<dbReference type="EMBL" id="WQLA01000002">
    <property type="protein sequence ID" value="MVN90626.1"/>
    <property type="molecule type" value="Genomic_DNA"/>
</dbReference>
<dbReference type="GO" id="GO:0016987">
    <property type="term" value="F:sigma factor activity"/>
    <property type="evidence" value="ECO:0007669"/>
    <property type="project" value="UniProtKB-KW"/>
</dbReference>
<accession>A0A6I4IAS9</accession>
<dbReference type="AlphaFoldDB" id="A0A6I4IAS9"/>